<evidence type="ECO:0000256" key="5">
    <source>
        <dbReference type="SAM" id="Phobius"/>
    </source>
</evidence>
<accession>A0AA43XJ68</accession>
<comment type="subcellular location">
    <subcellularLocation>
        <location evidence="1">Membrane</location>
        <topology evidence="1">Multi-pass membrane protein</topology>
    </subcellularLocation>
</comment>
<evidence type="ECO:0000313" key="7">
    <source>
        <dbReference type="Proteomes" id="UP000449710"/>
    </source>
</evidence>
<evidence type="ECO:0000313" key="6">
    <source>
        <dbReference type="EMBL" id="NBG87798.1"/>
    </source>
</evidence>
<dbReference type="GO" id="GO:0016020">
    <property type="term" value="C:membrane"/>
    <property type="evidence" value="ECO:0007669"/>
    <property type="project" value="UniProtKB-SubCell"/>
</dbReference>
<proteinExistence type="predicted"/>
<sequence>MYSKVKALGAEKLRKYVGIPKVLYNKLRDTSSKEAVYESVIIGLTILVLSLSALDLFLITSVAYTSFVEVFDLLVCAVFALDLWRRYRQEKSELSSSAFIKRHGIEIFAIIPLDVAFRAFRLVRIFRFAKLGRLSKLGRAGNLVLKFLNKFANPSYLRYKRFKTLIQSKGMKDESK</sequence>
<dbReference type="AlphaFoldDB" id="A0AA43XJ68"/>
<dbReference type="Proteomes" id="UP000449710">
    <property type="component" value="Unassembled WGS sequence"/>
</dbReference>
<evidence type="ECO:0000256" key="4">
    <source>
        <dbReference type="ARBA" id="ARBA00023136"/>
    </source>
</evidence>
<reference evidence="6 7" key="1">
    <citation type="submission" date="2019-04" db="EMBL/GenBank/DDBJ databases">
        <title>Isachenkonia alkalipeptolytica gen. nov. sp. nov. a new anaerobic, alkiliphilic organothrophic bacterium capable to reduce synthesized ferrihydrite isolated from a soda lake.</title>
        <authorList>
            <person name="Toshchakov S.V."/>
            <person name="Zavarzina D.G."/>
            <person name="Zhilina T.N."/>
            <person name="Kostrikina N.A."/>
            <person name="Kublanov I.V."/>
        </authorList>
    </citation>
    <scope>NUCLEOTIDE SEQUENCE [LARGE SCALE GENOMIC DNA]</scope>
    <source>
        <strain evidence="6 7">Z-1701</strain>
    </source>
</reference>
<protein>
    <recommendedName>
        <fullName evidence="8">Ion transport domain-containing protein</fullName>
    </recommendedName>
</protein>
<evidence type="ECO:0000256" key="3">
    <source>
        <dbReference type="ARBA" id="ARBA00022989"/>
    </source>
</evidence>
<dbReference type="Gene3D" id="1.20.120.350">
    <property type="entry name" value="Voltage-gated potassium channels. Chain C"/>
    <property type="match status" value="1"/>
</dbReference>
<feature type="transmembrane region" description="Helical" evidence="5">
    <location>
        <begin position="64"/>
        <end position="84"/>
    </location>
</feature>
<dbReference type="EMBL" id="SUMG01000004">
    <property type="protein sequence ID" value="NBG87798.1"/>
    <property type="molecule type" value="Genomic_DNA"/>
</dbReference>
<evidence type="ECO:0008006" key="8">
    <source>
        <dbReference type="Google" id="ProtNLM"/>
    </source>
</evidence>
<keyword evidence="4 5" id="KW-0472">Membrane</keyword>
<dbReference type="InterPro" id="IPR027359">
    <property type="entry name" value="Volt_channel_dom_sf"/>
</dbReference>
<evidence type="ECO:0000256" key="1">
    <source>
        <dbReference type="ARBA" id="ARBA00004141"/>
    </source>
</evidence>
<gene>
    <name evidence="6" type="ORF">ISALK_04725</name>
</gene>
<name>A0AA43XJ68_9CLOT</name>
<dbReference type="RefSeq" id="WP_160719633.1">
    <property type="nucleotide sequence ID" value="NZ_SUMG01000004.1"/>
</dbReference>
<comment type="caution">
    <text evidence="6">The sequence shown here is derived from an EMBL/GenBank/DDBJ whole genome shotgun (WGS) entry which is preliminary data.</text>
</comment>
<keyword evidence="7" id="KW-1185">Reference proteome</keyword>
<organism evidence="6 7">
    <name type="scientific">Isachenkonia alkalipeptolytica</name>
    <dbReference type="NCBI Taxonomy" id="2565777"/>
    <lineage>
        <taxon>Bacteria</taxon>
        <taxon>Bacillati</taxon>
        <taxon>Bacillota</taxon>
        <taxon>Clostridia</taxon>
        <taxon>Eubacteriales</taxon>
        <taxon>Clostridiaceae</taxon>
        <taxon>Isachenkonia</taxon>
    </lineage>
</organism>
<dbReference type="SUPFAM" id="SSF81324">
    <property type="entry name" value="Voltage-gated potassium channels"/>
    <property type="match status" value="1"/>
</dbReference>
<keyword evidence="2 5" id="KW-0812">Transmembrane</keyword>
<keyword evidence="3 5" id="KW-1133">Transmembrane helix</keyword>
<feature type="transmembrane region" description="Helical" evidence="5">
    <location>
        <begin position="35"/>
        <end position="58"/>
    </location>
</feature>
<evidence type="ECO:0000256" key="2">
    <source>
        <dbReference type="ARBA" id="ARBA00022692"/>
    </source>
</evidence>